<proteinExistence type="predicted"/>
<reference evidence="2 3" key="1">
    <citation type="submission" date="2020-08" db="EMBL/GenBank/DDBJ databases">
        <title>A Genomic Blueprint of the Chicken Gut Microbiome.</title>
        <authorList>
            <person name="Gilroy R."/>
            <person name="Ravi A."/>
            <person name="Getino M."/>
            <person name="Pursley I."/>
            <person name="Horton D.L."/>
            <person name="Alikhan N.-F."/>
            <person name="Baker D."/>
            <person name="Gharbi K."/>
            <person name="Hall N."/>
            <person name="Watson M."/>
            <person name="Adriaenssens E.M."/>
            <person name="Foster-Nyarko E."/>
            <person name="Jarju S."/>
            <person name="Secka A."/>
            <person name="Antonio M."/>
            <person name="Oren A."/>
            <person name="Chaudhuri R."/>
            <person name="La Ragione R.M."/>
            <person name="Hildebrand F."/>
            <person name="Pallen M.J."/>
        </authorList>
    </citation>
    <scope>NUCLEOTIDE SEQUENCE [LARGE SCALE GENOMIC DNA]</scope>
    <source>
        <strain evidence="2 3">Sa2CUA2</strain>
    </source>
</reference>
<protein>
    <submittedName>
        <fullName evidence="2">Fatty acid desaturase</fullName>
    </submittedName>
</protein>
<name>A0ABR8TTL1_9PSED</name>
<dbReference type="Proteomes" id="UP000611945">
    <property type="component" value="Unassembled WGS sequence"/>
</dbReference>
<keyword evidence="3" id="KW-1185">Reference proteome</keyword>
<dbReference type="EMBL" id="JACSQG010000027">
    <property type="protein sequence ID" value="MBD7979097.1"/>
    <property type="molecule type" value="Genomic_DNA"/>
</dbReference>
<organism evidence="2 3">
    <name type="scientific">Serpens gallinarum</name>
    <dbReference type="NCBI Taxonomy" id="2763075"/>
    <lineage>
        <taxon>Bacteria</taxon>
        <taxon>Pseudomonadati</taxon>
        <taxon>Pseudomonadota</taxon>
        <taxon>Gammaproteobacteria</taxon>
        <taxon>Pseudomonadales</taxon>
        <taxon>Pseudomonadaceae</taxon>
        <taxon>Pseudomonas</taxon>
    </lineage>
</organism>
<dbReference type="RefSeq" id="WP_251837872.1">
    <property type="nucleotide sequence ID" value="NZ_JACSQG010000027.1"/>
</dbReference>
<evidence type="ECO:0000313" key="3">
    <source>
        <dbReference type="Proteomes" id="UP000611945"/>
    </source>
</evidence>
<dbReference type="InterPro" id="IPR005804">
    <property type="entry name" value="FA_desaturase_dom"/>
</dbReference>
<feature type="non-terminal residue" evidence="2">
    <location>
        <position position="1"/>
    </location>
</feature>
<accession>A0ABR8TTL1</accession>
<gene>
    <name evidence="2" type="ORF">H9642_18175</name>
</gene>
<dbReference type="Pfam" id="PF00487">
    <property type="entry name" value="FA_desaturase"/>
    <property type="match status" value="1"/>
</dbReference>
<evidence type="ECO:0000313" key="2">
    <source>
        <dbReference type="EMBL" id="MBD7979097.1"/>
    </source>
</evidence>
<evidence type="ECO:0000259" key="1">
    <source>
        <dbReference type="Pfam" id="PF00487"/>
    </source>
</evidence>
<feature type="domain" description="Fatty acid desaturase" evidence="1">
    <location>
        <begin position="5"/>
        <end position="73"/>
    </location>
</feature>
<sequence length="115" mass="13365">TEAIVRLRNISEHFGLPDRELIHPTRTVETASWCRFVLGMHNATHHVEHHLFPSVPFYNLGALRALLVEQPAYLISTHTTRGFRNVLRECMASADLRTTRGSRALIHFDHRTERW</sequence>
<comment type="caution">
    <text evidence="2">The sequence shown here is derived from an EMBL/GenBank/DDBJ whole genome shotgun (WGS) entry which is preliminary data.</text>
</comment>